<keyword evidence="3" id="KW-1185">Reference proteome</keyword>
<dbReference type="AlphaFoldDB" id="A0A091G989"/>
<dbReference type="GO" id="GO:0050852">
    <property type="term" value="P:T cell receptor signaling pathway"/>
    <property type="evidence" value="ECO:0007669"/>
    <property type="project" value="TreeGrafter"/>
</dbReference>
<evidence type="ECO:0000313" key="2">
    <source>
        <dbReference type="EMBL" id="KFO78523.1"/>
    </source>
</evidence>
<proteinExistence type="predicted"/>
<dbReference type="GO" id="GO:0005886">
    <property type="term" value="C:plasma membrane"/>
    <property type="evidence" value="ECO:0007669"/>
    <property type="project" value="InterPro"/>
</dbReference>
<dbReference type="STRING" id="55661.A0A091G989"/>
<gene>
    <name evidence="2" type="ORF">N303_07008</name>
</gene>
<feature type="non-terminal residue" evidence="2">
    <location>
        <position position="1"/>
    </location>
</feature>
<evidence type="ECO:0000256" key="1">
    <source>
        <dbReference type="SAM" id="MobiDB-lite"/>
    </source>
</evidence>
<dbReference type="Proteomes" id="UP000053760">
    <property type="component" value="Unassembled WGS sequence"/>
</dbReference>
<dbReference type="GO" id="GO:0007229">
    <property type="term" value="P:integrin-mediated signaling pathway"/>
    <property type="evidence" value="ECO:0007669"/>
    <property type="project" value="InterPro"/>
</dbReference>
<protein>
    <submittedName>
        <fullName evidence="2">Uncharacterized protein</fullName>
    </submittedName>
</protein>
<name>A0A091G989_CUCCA</name>
<feature type="compositionally biased region" description="Basic residues" evidence="1">
    <location>
        <begin position="1"/>
        <end position="11"/>
    </location>
</feature>
<accession>A0A091G989</accession>
<dbReference type="GO" id="GO:0072659">
    <property type="term" value="P:protein localization to plasma membrane"/>
    <property type="evidence" value="ECO:0007669"/>
    <property type="project" value="TreeGrafter"/>
</dbReference>
<evidence type="ECO:0000313" key="3">
    <source>
        <dbReference type="Proteomes" id="UP000053760"/>
    </source>
</evidence>
<organism evidence="2 3">
    <name type="scientific">Cuculus canorus</name>
    <name type="common">Common cuckoo</name>
    <dbReference type="NCBI Taxonomy" id="55661"/>
    <lineage>
        <taxon>Eukaryota</taxon>
        <taxon>Metazoa</taxon>
        <taxon>Chordata</taxon>
        <taxon>Craniata</taxon>
        <taxon>Vertebrata</taxon>
        <taxon>Euteleostomi</taxon>
        <taxon>Archelosauria</taxon>
        <taxon>Archosauria</taxon>
        <taxon>Dinosauria</taxon>
        <taxon>Saurischia</taxon>
        <taxon>Theropoda</taxon>
        <taxon>Coelurosauria</taxon>
        <taxon>Aves</taxon>
        <taxon>Neognathae</taxon>
        <taxon>Neoaves</taxon>
        <taxon>Otidimorphae</taxon>
        <taxon>Cuculiformes</taxon>
        <taxon>Cuculidae</taxon>
        <taxon>Cuculus</taxon>
    </lineage>
</organism>
<sequence length="115" mass="12483">HPSGPRRKPLPHVKALGARPAKPRRPPVVDLEKFGVAPHPGMPVRPVTEPPRSAQPGTARHSQAPAKLPNHSLPHHRGEDEIYDDVEPVGLLRSGQGFLLPPMSRPPVHPRPRGG</sequence>
<feature type="region of interest" description="Disordered" evidence="1">
    <location>
        <begin position="1"/>
        <end position="115"/>
    </location>
</feature>
<reference evidence="2 3" key="1">
    <citation type="submission" date="2014-04" db="EMBL/GenBank/DDBJ databases">
        <title>Genome evolution of avian class.</title>
        <authorList>
            <person name="Zhang G."/>
            <person name="Li C."/>
        </authorList>
    </citation>
    <scope>NUCLEOTIDE SEQUENCE [LARGE SCALE GENOMIC DNA]</scope>
    <source>
        <strain evidence="2">BGI_N303</strain>
    </source>
</reference>
<dbReference type="PANTHER" id="PTHR16830">
    <property type="entry name" value="SH2 CONTAINING ADAPTOR PRAM-1 RELATED"/>
    <property type="match status" value="1"/>
</dbReference>
<feature type="non-terminal residue" evidence="2">
    <location>
        <position position="115"/>
    </location>
</feature>
<dbReference type="PANTHER" id="PTHR16830:SF11">
    <property type="entry name" value="PML-RARA-REGULATED ADAPTER MOLECULE 1"/>
    <property type="match status" value="1"/>
</dbReference>
<dbReference type="EMBL" id="KL447913">
    <property type="protein sequence ID" value="KFO78523.1"/>
    <property type="molecule type" value="Genomic_DNA"/>
</dbReference>
<dbReference type="InterPro" id="IPR043443">
    <property type="entry name" value="FYB1/2-like"/>
</dbReference>